<accession>A0AAP3ZX91</accession>
<protein>
    <submittedName>
        <fullName evidence="2">Uncharacterized protein</fullName>
    </submittedName>
</protein>
<dbReference type="Proteomes" id="UP001229409">
    <property type="component" value="Unassembled WGS sequence"/>
</dbReference>
<reference evidence="2" key="1">
    <citation type="submission" date="2023-04" db="EMBL/GenBank/DDBJ databases">
        <title>Uncovering the Secrets of Slow-Growing Bacteria in Tropical Savanna Soil through Cultivation and Genomic Analysis.</title>
        <authorList>
            <person name="Goncalves O.S."/>
            <person name="Santana M.F."/>
        </authorList>
    </citation>
    <scope>NUCLEOTIDE SEQUENCE</scope>
    <source>
        <strain evidence="2">ANTI</strain>
    </source>
</reference>
<gene>
    <name evidence="2" type="ORF">QDS18_09190</name>
</gene>
<sequence length="44" mass="5282">MSRIDSEERATRSAVAPRKWRVFWPSSADKEDHHRRREQNHPAP</sequence>
<evidence type="ECO:0000256" key="1">
    <source>
        <dbReference type="SAM" id="MobiDB-lite"/>
    </source>
</evidence>
<dbReference type="EMBL" id="JARVWT010000003">
    <property type="protein sequence ID" value="MDH2331043.1"/>
    <property type="molecule type" value="Genomic_DNA"/>
</dbReference>
<dbReference type="AlphaFoldDB" id="A0AAP3ZX91"/>
<proteinExistence type="predicted"/>
<name>A0AAP3ZX91_PAEPO</name>
<comment type="caution">
    <text evidence="2">The sequence shown here is derived from an EMBL/GenBank/DDBJ whole genome shotgun (WGS) entry which is preliminary data.</text>
</comment>
<evidence type="ECO:0000313" key="3">
    <source>
        <dbReference type="Proteomes" id="UP001229409"/>
    </source>
</evidence>
<organism evidence="2 3">
    <name type="scientific">Paenibacillus polymyxa</name>
    <name type="common">Bacillus polymyxa</name>
    <dbReference type="NCBI Taxonomy" id="1406"/>
    <lineage>
        <taxon>Bacteria</taxon>
        <taxon>Bacillati</taxon>
        <taxon>Bacillota</taxon>
        <taxon>Bacilli</taxon>
        <taxon>Bacillales</taxon>
        <taxon>Paenibacillaceae</taxon>
        <taxon>Paenibacillus</taxon>
    </lineage>
</organism>
<feature type="region of interest" description="Disordered" evidence="1">
    <location>
        <begin position="24"/>
        <end position="44"/>
    </location>
</feature>
<dbReference type="RefSeq" id="WP_279833089.1">
    <property type="nucleotide sequence ID" value="NZ_JARVWT010000003.1"/>
</dbReference>
<evidence type="ECO:0000313" key="2">
    <source>
        <dbReference type="EMBL" id="MDH2331043.1"/>
    </source>
</evidence>